<keyword evidence="6 7" id="KW-0539">Nucleus</keyword>
<dbReference type="SMART" id="SM00425">
    <property type="entry name" value="TBOX"/>
    <property type="match status" value="1"/>
</dbReference>
<proteinExistence type="predicted"/>
<dbReference type="PANTHER" id="PTHR11267">
    <property type="entry name" value="T-BOX PROTEIN-RELATED"/>
    <property type="match status" value="1"/>
</dbReference>
<comment type="subcellular location">
    <subcellularLocation>
        <location evidence="1 7">Nucleus</location>
    </subcellularLocation>
</comment>
<dbReference type="InterPro" id="IPR008967">
    <property type="entry name" value="p53-like_TF_DNA-bd_sf"/>
</dbReference>
<keyword evidence="3" id="KW-0805">Transcription regulation</keyword>
<evidence type="ECO:0000313" key="10">
    <source>
        <dbReference type="EMBL" id="KAK7107981.1"/>
    </source>
</evidence>
<feature type="region of interest" description="Disordered" evidence="8">
    <location>
        <begin position="423"/>
        <end position="448"/>
    </location>
</feature>
<dbReference type="InterPro" id="IPR046360">
    <property type="entry name" value="T-box_DNA-bd"/>
</dbReference>
<dbReference type="Proteomes" id="UP001374579">
    <property type="component" value="Unassembled WGS sequence"/>
</dbReference>
<dbReference type="GO" id="GO:0000785">
    <property type="term" value="C:chromatin"/>
    <property type="evidence" value="ECO:0007669"/>
    <property type="project" value="TreeGrafter"/>
</dbReference>
<dbReference type="GO" id="GO:0005634">
    <property type="term" value="C:nucleus"/>
    <property type="evidence" value="ECO:0007669"/>
    <property type="project" value="UniProtKB-SubCell"/>
</dbReference>
<name>A0AAN9BKG1_9CAEN</name>
<dbReference type="Pfam" id="PF00907">
    <property type="entry name" value="T-box"/>
    <property type="match status" value="1"/>
</dbReference>
<evidence type="ECO:0000259" key="9">
    <source>
        <dbReference type="PROSITE" id="PS50252"/>
    </source>
</evidence>
<feature type="domain" description="T-box" evidence="9">
    <location>
        <begin position="183"/>
        <end position="358"/>
    </location>
</feature>
<feature type="compositionally biased region" description="Low complexity" evidence="8">
    <location>
        <begin position="521"/>
        <end position="532"/>
    </location>
</feature>
<dbReference type="GO" id="GO:0045893">
    <property type="term" value="P:positive regulation of DNA-templated transcription"/>
    <property type="evidence" value="ECO:0007669"/>
    <property type="project" value="InterPro"/>
</dbReference>
<feature type="region of interest" description="Disordered" evidence="8">
    <location>
        <begin position="81"/>
        <end position="150"/>
    </location>
</feature>
<keyword evidence="11" id="KW-1185">Reference proteome</keyword>
<feature type="compositionally biased region" description="Low complexity" evidence="8">
    <location>
        <begin position="124"/>
        <end position="150"/>
    </location>
</feature>
<dbReference type="InterPro" id="IPR036960">
    <property type="entry name" value="T-box_sf"/>
</dbReference>
<protein>
    <recommendedName>
        <fullName evidence="9">T-box domain-containing protein</fullName>
    </recommendedName>
</protein>
<keyword evidence="5" id="KW-0804">Transcription</keyword>
<feature type="region of interest" description="Disordered" evidence="8">
    <location>
        <begin position="521"/>
        <end position="583"/>
    </location>
</feature>
<comment type="caution">
    <text evidence="10">The sequence shown here is derived from an EMBL/GenBank/DDBJ whole genome shotgun (WGS) entry which is preliminary data.</text>
</comment>
<dbReference type="AlphaFoldDB" id="A0AAN9BKG1"/>
<dbReference type="GO" id="GO:0001708">
    <property type="term" value="P:cell fate specification"/>
    <property type="evidence" value="ECO:0007669"/>
    <property type="project" value="TreeGrafter"/>
</dbReference>
<evidence type="ECO:0000256" key="3">
    <source>
        <dbReference type="ARBA" id="ARBA00023015"/>
    </source>
</evidence>
<dbReference type="InterPro" id="IPR001699">
    <property type="entry name" value="TF_T-box"/>
</dbReference>
<reference evidence="10 11" key="1">
    <citation type="submission" date="2024-02" db="EMBL/GenBank/DDBJ databases">
        <title>Chromosome-scale genome assembly of the rough periwinkle Littorina saxatilis.</title>
        <authorList>
            <person name="De Jode A."/>
            <person name="Faria R."/>
            <person name="Formenti G."/>
            <person name="Sims Y."/>
            <person name="Smith T.P."/>
            <person name="Tracey A."/>
            <person name="Wood J.M.D."/>
            <person name="Zagrodzka Z.B."/>
            <person name="Johannesson K."/>
            <person name="Butlin R.K."/>
            <person name="Leder E.H."/>
        </authorList>
    </citation>
    <scope>NUCLEOTIDE SEQUENCE [LARGE SCALE GENOMIC DNA]</scope>
    <source>
        <strain evidence="10">Snail1</strain>
        <tissue evidence="10">Muscle</tissue>
    </source>
</reference>
<dbReference type="CDD" id="cd20192">
    <property type="entry name" value="T-box_TBXT_TBX19-like"/>
    <property type="match status" value="1"/>
</dbReference>
<dbReference type="EMBL" id="JBAMIC010000004">
    <property type="protein sequence ID" value="KAK7107981.1"/>
    <property type="molecule type" value="Genomic_DNA"/>
</dbReference>
<dbReference type="SUPFAM" id="SSF49417">
    <property type="entry name" value="p53-like transcription factors"/>
    <property type="match status" value="1"/>
</dbReference>
<keyword evidence="4 7" id="KW-0238">DNA-binding</keyword>
<dbReference type="FunFam" id="2.60.40.820:FF:000002">
    <property type="entry name" value="T-box transcription factor Brachyury"/>
    <property type="match status" value="1"/>
</dbReference>
<feature type="compositionally biased region" description="Pro residues" evidence="8">
    <location>
        <begin position="91"/>
        <end position="106"/>
    </location>
</feature>
<dbReference type="PRINTS" id="PR00937">
    <property type="entry name" value="TBOX"/>
</dbReference>
<sequence length="583" mass="62991">MDYNKPYVECPSAGNFLELSGIFRPHAAAAAAAAVAVNGGHHHHLRHHYNHYQQQYGVTTPTTTTDFLSYDPKLALRDCSGPVKQEQQAPAPAPVPPMLDSAPPPSLHHDPSSASSERCHGSRSPDSSSGNMKSSSSSSSASGAVGSVTSGSDVHHLLNAVDTEMLAGSEKGDPTERQLTVRLEDRDLWSKFKEFTNEMIVTKNGRRMFPVFRCSVTGLDPSAMYTFLLDFVQVDSHRWKYVNGDWVPGGKAEPAVPNCVYIHPDSPNFGAHWMKEAVSFSKVKLTNKMNGGGQIMLNSLHKYEPRLHIIKVNQRNQKKTLLTYSFPETQFIAVTAYQNEEITALKIKHNPFAKAFLDAKERPDQRDFIDDGSCDPQGRSLSHFTSTWYLPPGSHALVPPPAHQFTSHLGLSNPNCDRLTLRNTRPSPYPNPYQRRSPPHGGNFRSDMGNLSMLNLTDNWAANVSGMGTQGFLHGGPAGGMGQSMGGQYPSMWMPSAVSNVSQSCAMPYLRSGHGGYSLPVSAPSASSSPSAGLGGGLQTSPSASGGVAGQPGCEHPYDLGAYSAAARDPSRSNWSPLTPPPL</sequence>
<evidence type="ECO:0000313" key="11">
    <source>
        <dbReference type="Proteomes" id="UP001374579"/>
    </source>
</evidence>
<organism evidence="10 11">
    <name type="scientific">Littorina saxatilis</name>
    <dbReference type="NCBI Taxonomy" id="31220"/>
    <lineage>
        <taxon>Eukaryota</taxon>
        <taxon>Metazoa</taxon>
        <taxon>Spiralia</taxon>
        <taxon>Lophotrochozoa</taxon>
        <taxon>Mollusca</taxon>
        <taxon>Gastropoda</taxon>
        <taxon>Caenogastropoda</taxon>
        <taxon>Littorinimorpha</taxon>
        <taxon>Littorinoidea</taxon>
        <taxon>Littorinidae</taxon>
        <taxon>Littorina</taxon>
    </lineage>
</organism>
<dbReference type="InterPro" id="IPR002070">
    <property type="entry name" value="TF_Brachyury"/>
</dbReference>
<dbReference type="PRINTS" id="PR00938">
    <property type="entry name" value="BRACHYURY"/>
</dbReference>
<dbReference type="InterPro" id="IPR018186">
    <property type="entry name" value="TF_T-box_CS"/>
</dbReference>
<gene>
    <name evidence="10" type="ORF">V1264_015790</name>
</gene>
<evidence type="ECO:0000256" key="5">
    <source>
        <dbReference type="ARBA" id="ARBA00023163"/>
    </source>
</evidence>
<evidence type="ECO:0000256" key="7">
    <source>
        <dbReference type="PROSITE-ProRule" id="PRU00201"/>
    </source>
</evidence>
<dbReference type="GO" id="GO:0000981">
    <property type="term" value="F:DNA-binding transcription factor activity, RNA polymerase II-specific"/>
    <property type="evidence" value="ECO:0007669"/>
    <property type="project" value="TreeGrafter"/>
</dbReference>
<evidence type="ECO:0000256" key="8">
    <source>
        <dbReference type="SAM" id="MobiDB-lite"/>
    </source>
</evidence>
<dbReference type="PROSITE" id="PS01283">
    <property type="entry name" value="TBOX_1"/>
    <property type="match status" value="1"/>
</dbReference>
<accession>A0AAN9BKG1</accession>
<evidence type="ECO:0000256" key="2">
    <source>
        <dbReference type="ARBA" id="ARBA00022473"/>
    </source>
</evidence>
<dbReference type="Gene3D" id="2.60.40.820">
    <property type="entry name" value="Transcription factor, T-box"/>
    <property type="match status" value="1"/>
</dbReference>
<comment type="caution">
    <text evidence="7">Lacks conserved residue(s) required for the propagation of feature annotation.</text>
</comment>
<evidence type="ECO:0000256" key="1">
    <source>
        <dbReference type="ARBA" id="ARBA00004123"/>
    </source>
</evidence>
<dbReference type="PROSITE" id="PS01264">
    <property type="entry name" value="TBOX_2"/>
    <property type="match status" value="1"/>
</dbReference>
<dbReference type="GO" id="GO:0000978">
    <property type="term" value="F:RNA polymerase II cis-regulatory region sequence-specific DNA binding"/>
    <property type="evidence" value="ECO:0007669"/>
    <property type="project" value="InterPro"/>
</dbReference>
<keyword evidence="2" id="KW-0217">Developmental protein</keyword>
<evidence type="ECO:0000256" key="6">
    <source>
        <dbReference type="ARBA" id="ARBA00023242"/>
    </source>
</evidence>
<evidence type="ECO:0000256" key="4">
    <source>
        <dbReference type="ARBA" id="ARBA00023125"/>
    </source>
</evidence>
<dbReference type="PROSITE" id="PS50252">
    <property type="entry name" value="TBOX_3"/>
    <property type="match status" value="1"/>
</dbReference>
<dbReference type="PANTHER" id="PTHR11267:SF106">
    <property type="entry name" value="T-RELATED PROTEIN"/>
    <property type="match status" value="1"/>
</dbReference>